<reference evidence="4 5" key="1">
    <citation type="submission" date="2023-06" db="EMBL/GenBank/DDBJ databases">
        <title>Proteus appendicitidis sp. nov., isolated from the appendiceal pus of an appendicitis patient in Yongzhou, China.</title>
        <authorList>
            <person name="Cai X."/>
        </authorList>
    </citation>
    <scope>NUCLEOTIDE SEQUENCE [LARGE SCALE GENOMIC DNA]</scope>
    <source>
        <strain evidence="4 5">HZ0627</strain>
    </source>
</reference>
<dbReference type="EMBL" id="CP127389">
    <property type="protein sequence ID" value="WIV87310.1"/>
    <property type="molecule type" value="Genomic_DNA"/>
</dbReference>
<keyword evidence="1 4" id="KW-0132">Cell division</keyword>
<protein>
    <recommendedName>
        <fullName evidence="1">Cell division protein DedD</fullName>
    </recommendedName>
</protein>
<dbReference type="RefSeq" id="WP_285804648.1">
    <property type="nucleotide sequence ID" value="NZ_CP127389.1"/>
</dbReference>
<dbReference type="PANTHER" id="PTHR38687:SF1">
    <property type="entry name" value="CELL DIVISION PROTEIN DEDD"/>
    <property type="match status" value="1"/>
</dbReference>
<dbReference type="HAMAP" id="MF_02022">
    <property type="entry name" value="DedD"/>
    <property type="match status" value="1"/>
</dbReference>
<gene>
    <name evidence="1 4" type="primary">dedD</name>
    <name evidence="4" type="ORF">QQS39_12605</name>
</gene>
<dbReference type="Gene3D" id="3.30.70.1070">
    <property type="entry name" value="Sporulation related repeat"/>
    <property type="match status" value="1"/>
</dbReference>
<dbReference type="PROSITE" id="PS51724">
    <property type="entry name" value="SPOR"/>
    <property type="match status" value="1"/>
</dbReference>
<comment type="function">
    <text evidence="1">Non-essential cell division protein that could be required for efficient cell constriction.</text>
</comment>
<accession>A0ABY8Y4J1</accession>
<dbReference type="GO" id="GO:0051301">
    <property type="term" value="P:cell division"/>
    <property type="evidence" value="ECO:0007669"/>
    <property type="project" value="UniProtKB-KW"/>
</dbReference>
<comment type="similarity">
    <text evidence="1">Belongs to the DedD family.</text>
</comment>
<dbReference type="PANTHER" id="PTHR38687">
    <property type="entry name" value="CELL DIVISION PROTEIN DEDD-RELATED"/>
    <property type="match status" value="1"/>
</dbReference>
<evidence type="ECO:0000256" key="2">
    <source>
        <dbReference type="SAM" id="MobiDB-lite"/>
    </source>
</evidence>
<keyword evidence="1" id="KW-0131">Cell cycle</keyword>
<dbReference type="Pfam" id="PF05036">
    <property type="entry name" value="SPOR"/>
    <property type="match status" value="1"/>
</dbReference>
<proteinExistence type="inferred from homology"/>
<dbReference type="InterPro" id="IPR036680">
    <property type="entry name" value="SPOR-like_sf"/>
</dbReference>
<organism evidence="4 5">
    <name type="scientific">Proteus appendicitidis</name>
    <dbReference type="NCBI Taxonomy" id="3034648"/>
    <lineage>
        <taxon>Bacteria</taxon>
        <taxon>Pseudomonadati</taxon>
        <taxon>Pseudomonadota</taxon>
        <taxon>Gammaproteobacteria</taxon>
        <taxon>Enterobacterales</taxon>
        <taxon>Morganellaceae</taxon>
        <taxon>Proteus</taxon>
    </lineage>
</organism>
<keyword evidence="1" id="KW-0812">Transmembrane</keyword>
<name>A0ABY8Y4J1_9GAMM</name>
<feature type="domain" description="SPOR" evidence="3">
    <location>
        <begin position="139"/>
        <end position="218"/>
    </location>
</feature>
<dbReference type="InterPro" id="IPR032898">
    <property type="entry name" value="DedD"/>
</dbReference>
<evidence type="ECO:0000313" key="5">
    <source>
        <dbReference type="Proteomes" id="UP001226651"/>
    </source>
</evidence>
<feature type="compositionally biased region" description="Pro residues" evidence="2">
    <location>
        <begin position="92"/>
        <end position="133"/>
    </location>
</feature>
<evidence type="ECO:0000259" key="3">
    <source>
        <dbReference type="PROSITE" id="PS51724"/>
    </source>
</evidence>
<evidence type="ECO:0000256" key="1">
    <source>
        <dbReference type="HAMAP-Rule" id="MF_02022"/>
    </source>
</evidence>
<dbReference type="InterPro" id="IPR052521">
    <property type="entry name" value="Cell_div_SPOR-domain"/>
</dbReference>
<dbReference type="NCBIfam" id="NF008641">
    <property type="entry name" value="PRK11633.1"/>
    <property type="match status" value="1"/>
</dbReference>
<keyword evidence="5" id="KW-1185">Reference proteome</keyword>
<feature type="region of interest" description="Disordered" evidence="2">
    <location>
        <begin position="57"/>
        <end position="140"/>
    </location>
</feature>
<sequence>MASKFQNRLVGAVVLVAVGVIFLPALLDGDKKYNEDQFASIPLVPKPGDEQEIESIAPIEQTAVPSTPSEGASEGMLSEAVTGVEQPAVTTPEPPAVVPVTPPVQPQQPPQQPQPQPAPPAVVTPPVQPPAPPVQETKPPKGEAWVVQLGALKNAAKVEEIIAKMHFSGYPVYTVPARPVAGQVTRIYIGPSASKSELQAILPHLKELTGLQGEVRAYKP</sequence>
<keyword evidence="1" id="KW-0997">Cell inner membrane</keyword>
<comment type="subcellular location">
    <subcellularLocation>
        <location evidence="1">Cell inner membrane</location>
        <topology evidence="1">Single-pass membrane protein</topology>
    </subcellularLocation>
    <text evidence="1">Localizes at the septal ring.</text>
</comment>
<dbReference type="InterPro" id="IPR007730">
    <property type="entry name" value="SPOR-like_dom"/>
</dbReference>
<keyword evidence="1" id="KW-1133">Transmembrane helix</keyword>
<dbReference type="Proteomes" id="UP001226651">
    <property type="component" value="Chromosome"/>
</dbReference>
<keyword evidence="1" id="KW-1003">Cell membrane</keyword>
<feature type="transmembrane region" description="Helical" evidence="1">
    <location>
        <begin position="9"/>
        <end position="27"/>
    </location>
</feature>
<dbReference type="SUPFAM" id="SSF110997">
    <property type="entry name" value="Sporulation related repeat"/>
    <property type="match status" value="1"/>
</dbReference>
<comment type="domain">
    <text evidence="1">The SPOR domain binds septal peptidoglycans and is required to target DedD to the septal ring.</text>
</comment>
<evidence type="ECO:0000313" key="4">
    <source>
        <dbReference type="EMBL" id="WIV87310.1"/>
    </source>
</evidence>
<keyword evidence="1" id="KW-0472">Membrane</keyword>